<protein>
    <submittedName>
        <fullName evidence="2">Uncharacterized protein</fullName>
    </submittedName>
</protein>
<organism evidence="2">
    <name type="scientific">marine metagenome</name>
    <dbReference type="NCBI Taxonomy" id="408172"/>
    <lineage>
        <taxon>unclassified sequences</taxon>
        <taxon>metagenomes</taxon>
        <taxon>ecological metagenomes</taxon>
    </lineage>
</organism>
<evidence type="ECO:0000256" key="1">
    <source>
        <dbReference type="SAM" id="Phobius"/>
    </source>
</evidence>
<proteinExistence type="predicted"/>
<sequence>MGIITWGDIRRGTLAIVLVIAPTVLLGTYLAPALQSYQITGPGLWELKRKQVPDAVIEPLHELRLKPYFFKFRLMSEVESRISDPALYKKYKKKIERQISGLAMPAIEYIFLAALAAYYGVLWFGTRKWFPDGKIS</sequence>
<evidence type="ECO:0000313" key="2">
    <source>
        <dbReference type="EMBL" id="SUZ67290.1"/>
    </source>
</evidence>
<reference evidence="2" key="1">
    <citation type="submission" date="2018-05" db="EMBL/GenBank/DDBJ databases">
        <authorList>
            <person name="Lanie J.A."/>
            <person name="Ng W.-L."/>
            <person name="Kazmierczak K.M."/>
            <person name="Andrzejewski T.M."/>
            <person name="Davidsen T.M."/>
            <person name="Wayne K.J."/>
            <person name="Tettelin H."/>
            <person name="Glass J.I."/>
            <person name="Rusch D."/>
            <person name="Podicherti R."/>
            <person name="Tsui H.-C.T."/>
            <person name="Winkler M.E."/>
        </authorList>
    </citation>
    <scope>NUCLEOTIDE SEQUENCE</scope>
</reference>
<dbReference type="AlphaFoldDB" id="A0A381PK00"/>
<keyword evidence="1" id="KW-0812">Transmembrane</keyword>
<feature type="transmembrane region" description="Helical" evidence="1">
    <location>
        <begin position="99"/>
        <end position="121"/>
    </location>
</feature>
<keyword evidence="1" id="KW-0472">Membrane</keyword>
<dbReference type="EMBL" id="UINC01001007">
    <property type="protein sequence ID" value="SUZ67290.1"/>
    <property type="molecule type" value="Genomic_DNA"/>
</dbReference>
<name>A0A381PK00_9ZZZZ</name>
<keyword evidence="1" id="KW-1133">Transmembrane helix</keyword>
<feature type="transmembrane region" description="Helical" evidence="1">
    <location>
        <begin position="12"/>
        <end position="31"/>
    </location>
</feature>
<gene>
    <name evidence="2" type="ORF">METZ01_LOCUS20144</name>
</gene>
<accession>A0A381PK00</accession>